<keyword evidence="4" id="KW-1185">Reference proteome</keyword>
<dbReference type="Proteomes" id="UP000008062">
    <property type="component" value="Chromosome 11"/>
</dbReference>
<feature type="region of interest" description="Disordered" evidence="1">
    <location>
        <begin position="49"/>
        <end position="133"/>
    </location>
</feature>
<evidence type="ECO:0000256" key="2">
    <source>
        <dbReference type="SAM" id="SignalP"/>
    </source>
</evidence>
<keyword evidence="2" id="KW-0732">Signal</keyword>
<dbReference type="EMBL" id="CM001206">
    <property type="protein sequence ID" value="EGP83641.1"/>
    <property type="molecule type" value="Genomic_DNA"/>
</dbReference>
<proteinExistence type="predicted"/>
<name>F9XMT1_ZYMTI</name>
<evidence type="ECO:0000256" key="1">
    <source>
        <dbReference type="SAM" id="MobiDB-lite"/>
    </source>
</evidence>
<feature type="non-terminal residue" evidence="3">
    <location>
        <position position="133"/>
    </location>
</feature>
<feature type="compositionally biased region" description="Polar residues" evidence="1">
    <location>
        <begin position="115"/>
        <end position="133"/>
    </location>
</feature>
<feature type="chain" id="PRO_5003390893" evidence="2">
    <location>
        <begin position="24"/>
        <end position="133"/>
    </location>
</feature>
<dbReference type="InParanoid" id="F9XMT1"/>
<evidence type="ECO:0000313" key="4">
    <source>
        <dbReference type="Proteomes" id="UP000008062"/>
    </source>
</evidence>
<feature type="signal peptide" evidence="2">
    <location>
        <begin position="1"/>
        <end position="23"/>
    </location>
</feature>
<dbReference type="GeneID" id="13396541"/>
<dbReference type="RefSeq" id="XP_003848665.1">
    <property type="nucleotide sequence ID" value="XM_003848617.1"/>
</dbReference>
<dbReference type="HOGENOM" id="CLU_1911787_0_0_1"/>
<dbReference type="AlphaFoldDB" id="F9XMT1"/>
<feature type="compositionally biased region" description="Polar residues" evidence="1">
    <location>
        <begin position="98"/>
        <end position="107"/>
    </location>
</feature>
<organism evidence="3 4">
    <name type="scientific">Zymoseptoria tritici (strain CBS 115943 / IPO323)</name>
    <name type="common">Speckled leaf blotch fungus</name>
    <name type="synonym">Septoria tritici</name>
    <dbReference type="NCBI Taxonomy" id="336722"/>
    <lineage>
        <taxon>Eukaryota</taxon>
        <taxon>Fungi</taxon>
        <taxon>Dikarya</taxon>
        <taxon>Ascomycota</taxon>
        <taxon>Pezizomycotina</taxon>
        <taxon>Dothideomycetes</taxon>
        <taxon>Dothideomycetidae</taxon>
        <taxon>Mycosphaerellales</taxon>
        <taxon>Mycosphaerellaceae</taxon>
        <taxon>Zymoseptoria</taxon>
    </lineage>
</organism>
<reference evidence="3 4" key="1">
    <citation type="journal article" date="2011" name="PLoS Genet.">
        <title>Finished genome of the fungal wheat pathogen Mycosphaerella graminicola reveals dispensome structure, chromosome plasticity, and stealth pathogenesis.</title>
        <authorList>
            <person name="Goodwin S.B."/>
            <person name="Ben M'barek S."/>
            <person name="Dhillon B."/>
            <person name="Wittenberg A.H.J."/>
            <person name="Crane C.F."/>
            <person name="Hane J.K."/>
            <person name="Foster A.J."/>
            <person name="Van der Lee T.A.J."/>
            <person name="Grimwood J."/>
            <person name="Aerts A."/>
            <person name="Antoniw J."/>
            <person name="Bailey A."/>
            <person name="Bluhm B."/>
            <person name="Bowler J."/>
            <person name="Bristow J."/>
            <person name="van der Burgt A."/>
            <person name="Canto-Canche B."/>
            <person name="Churchill A.C.L."/>
            <person name="Conde-Ferraez L."/>
            <person name="Cools H.J."/>
            <person name="Coutinho P.M."/>
            <person name="Csukai M."/>
            <person name="Dehal P."/>
            <person name="De Wit P."/>
            <person name="Donzelli B."/>
            <person name="van de Geest H.C."/>
            <person name="van Ham R.C.H.J."/>
            <person name="Hammond-Kosack K.E."/>
            <person name="Henrissat B."/>
            <person name="Kilian A."/>
            <person name="Kobayashi A.K."/>
            <person name="Koopmann E."/>
            <person name="Kourmpetis Y."/>
            <person name="Kuzniar A."/>
            <person name="Lindquist E."/>
            <person name="Lombard V."/>
            <person name="Maliepaard C."/>
            <person name="Martins N."/>
            <person name="Mehrabi R."/>
            <person name="Nap J.P.H."/>
            <person name="Ponomarenko A."/>
            <person name="Rudd J.J."/>
            <person name="Salamov A."/>
            <person name="Schmutz J."/>
            <person name="Schouten H.J."/>
            <person name="Shapiro H."/>
            <person name="Stergiopoulos I."/>
            <person name="Torriani S.F.F."/>
            <person name="Tu H."/>
            <person name="de Vries R.P."/>
            <person name="Waalwijk C."/>
            <person name="Ware S.B."/>
            <person name="Wiebenga A."/>
            <person name="Zwiers L.-H."/>
            <person name="Oliver R.P."/>
            <person name="Grigoriev I.V."/>
            <person name="Kema G.H.J."/>
        </authorList>
    </citation>
    <scope>NUCLEOTIDE SEQUENCE [LARGE SCALE GENOMIC DNA]</scope>
    <source>
        <strain evidence="4">CBS 115943 / IPO323</strain>
    </source>
</reference>
<protein>
    <submittedName>
        <fullName evidence="3">Uncharacterized protein</fullName>
    </submittedName>
</protein>
<accession>F9XMT1</accession>
<evidence type="ECO:0000313" key="3">
    <source>
        <dbReference type="EMBL" id="EGP83641.1"/>
    </source>
</evidence>
<gene>
    <name evidence="3" type="ORF">MYCGRDRAFT_106099</name>
</gene>
<feature type="compositionally biased region" description="Basic and acidic residues" evidence="1">
    <location>
        <begin position="84"/>
        <end position="95"/>
    </location>
</feature>
<sequence>MILNKALLLSLTATCAVHGAALAMPQLQGLDSLVKPVTDTVETVKQIAGLPGTSTDGGKFGPKWINDVAKRDEPEPVHQAQAKPVDDGDRRRDAPQLESRQSNSRQKLAQMHGTYRQNTLAKLSDSGKCNKNN</sequence>
<dbReference type="KEGG" id="ztr:MYCGRDRAFT_106099"/>